<dbReference type="Proteomes" id="UP000192940">
    <property type="component" value="Chromosome I"/>
</dbReference>
<dbReference type="InterPro" id="IPR003869">
    <property type="entry name" value="Polysac_CapD-like"/>
</dbReference>
<dbReference type="CDD" id="cd05237">
    <property type="entry name" value="UDP_invert_4-6DH_SDR_e"/>
    <property type="match status" value="1"/>
</dbReference>
<comment type="similarity">
    <text evidence="1">Belongs to the polysaccharide synthase family.</text>
</comment>
<dbReference type="AlphaFoldDB" id="A0A1X7GC03"/>
<name>A0A1X7GC03_9BACL</name>
<dbReference type="InterPro" id="IPR051203">
    <property type="entry name" value="Polysaccharide_Synthase-Rel"/>
</dbReference>
<evidence type="ECO:0000259" key="2">
    <source>
        <dbReference type="Pfam" id="PF02719"/>
    </source>
</evidence>
<dbReference type="RefSeq" id="WP_208917498.1">
    <property type="nucleotide sequence ID" value="NZ_LT840184.1"/>
</dbReference>
<sequence length="344" mass="38759">MFTNKVVLVTGGTGSIGSEIVRNILTYNPKALRIFSRDESKQFNLQQELKEFDNVRHLIGDIRDKQRLSYAMEGVDYIFHAAALKHVPSCEYNPMEAVKTNVIGVQNLIEAALENNVEKVIAISTDKVVNPTNTMGATKLLSERLISAASLYKGSKRTVFSCVRFGNVMGSRGSVIPLFREQILKGKPVTVTHKDMTRFMMSIPQAAQLVIDAAHYSQGGEVFVLKMPILKITDLAKCMIESFQEASGHRYAGKVTETGIRPGEKMYEELMTLEESERALENERMYIIPSSFMTKEPHYEGFKKAPRQEYSSMTAPRIYPADIRMLLENYGLGFAREATYEEAR</sequence>
<evidence type="ECO:0000313" key="3">
    <source>
        <dbReference type="EMBL" id="SMF67499.1"/>
    </source>
</evidence>
<organism evidence="3 4">
    <name type="scientific">Paenibacillus uliginis N3/975</name>
    <dbReference type="NCBI Taxonomy" id="1313296"/>
    <lineage>
        <taxon>Bacteria</taxon>
        <taxon>Bacillati</taxon>
        <taxon>Bacillota</taxon>
        <taxon>Bacilli</taxon>
        <taxon>Bacillales</taxon>
        <taxon>Paenibacillaceae</taxon>
        <taxon>Paenibacillus</taxon>
    </lineage>
</organism>
<dbReference type="STRING" id="1313296.SAMN05661091_0353"/>
<keyword evidence="4" id="KW-1185">Reference proteome</keyword>
<evidence type="ECO:0000256" key="1">
    <source>
        <dbReference type="ARBA" id="ARBA00007430"/>
    </source>
</evidence>
<dbReference type="Gene3D" id="3.40.50.720">
    <property type="entry name" value="NAD(P)-binding Rossmann-like Domain"/>
    <property type="match status" value="1"/>
</dbReference>
<dbReference type="PANTHER" id="PTHR43318">
    <property type="entry name" value="UDP-N-ACETYLGLUCOSAMINE 4,6-DEHYDRATASE"/>
    <property type="match status" value="1"/>
</dbReference>
<feature type="domain" description="Polysaccharide biosynthesis protein CapD-like" evidence="2">
    <location>
        <begin position="7"/>
        <end position="288"/>
    </location>
</feature>
<dbReference type="SUPFAM" id="SSF51735">
    <property type="entry name" value="NAD(P)-binding Rossmann-fold domains"/>
    <property type="match status" value="1"/>
</dbReference>
<protein>
    <submittedName>
        <fullName evidence="3">Predicted nucleoside-diphosphate sugar epimerases</fullName>
    </submittedName>
</protein>
<dbReference type="EMBL" id="LT840184">
    <property type="protein sequence ID" value="SMF67499.1"/>
    <property type="molecule type" value="Genomic_DNA"/>
</dbReference>
<accession>A0A1X7GC03</accession>
<reference evidence="3 4" key="1">
    <citation type="submission" date="2017-04" db="EMBL/GenBank/DDBJ databases">
        <authorList>
            <person name="Afonso C.L."/>
            <person name="Miller P.J."/>
            <person name="Scott M.A."/>
            <person name="Spackman E."/>
            <person name="Goraichik I."/>
            <person name="Dimitrov K.M."/>
            <person name="Suarez D.L."/>
            <person name="Swayne D.E."/>
        </authorList>
    </citation>
    <scope>NUCLEOTIDE SEQUENCE [LARGE SCALE GENOMIC DNA]</scope>
    <source>
        <strain evidence="3 4">N3/975</strain>
    </source>
</reference>
<evidence type="ECO:0000313" key="4">
    <source>
        <dbReference type="Proteomes" id="UP000192940"/>
    </source>
</evidence>
<proteinExistence type="inferred from homology"/>
<dbReference type="InterPro" id="IPR036291">
    <property type="entry name" value="NAD(P)-bd_dom_sf"/>
</dbReference>
<dbReference type="PANTHER" id="PTHR43318:SF2">
    <property type="entry name" value="UDP-N-ACETYLGLUCOSAMINE 4,6-DEHYDRATASE (INVERTING)"/>
    <property type="match status" value="1"/>
</dbReference>
<gene>
    <name evidence="3" type="ORF">SAMN05661091_0353</name>
</gene>
<dbReference type="Pfam" id="PF02719">
    <property type="entry name" value="Polysacc_synt_2"/>
    <property type="match status" value="1"/>
</dbReference>